<name>A0A565AUT4_9BRAS</name>
<comment type="caution">
    <text evidence="3">The sequence shown here is derived from an EMBL/GenBank/DDBJ whole genome shotgun (WGS) entry which is preliminary data.</text>
</comment>
<organism evidence="3 4">
    <name type="scientific">Arabis nemorensis</name>
    <dbReference type="NCBI Taxonomy" id="586526"/>
    <lineage>
        <taxon>Eukaryota</taxon>
        <taxon>Viridiplantae</taxon>
        <taxon>Streptophyta</taxon>
        <taxon>Embryophyta</taxon>
        <taxon>Tracheophyta</taxon>
        <taxon>Spermatophyta</taxon>
        <taxon>Magnoliopsida</taxon>
        <taxon>eudicotyledons</taxon>
        <taxon>Gunneridae</taxon>
        <taxon>Pentapetalae</taxon>
        <taxon>rosids</taxon>
        <taxon>malvids</taxon>
        <taxon>Brassicales</taxon>
        <taxon>Brassicaceae</taxon>
        <taxon>Arabideae</taxon>
        <taxon>Arabis</taxon>
    </lineage>
</organism>
<feature type="region of interest" description="Disordered" evidence="1">
    <location>
        <begin position="187"/>
        <end position="221"/>
    </location>
</feature>
<accession>A0A565AUT4</accession>
<sequence>MYVEFFLKITDFLKPDILICNRERNSLVPGLEAAAGGIYITVVFRPICAKKRSPLSLAGVFFHRKEAFIRAPSLPPPVMALVEPLALLRPTASAPPSRDCEITERSKARPPPLHEPSDPVHAPSRVLSHSVLHHRLAPVTFLDQIGTGSRWFSRCVNGDGLAPHGISLQIRHREEILHRHLHTGEVSLCRDQHPPPPPLRRSRVSSQWLQRPNCLKPQPPSPAIQYWLSPGKSRRSPEFPPGKRLGRRWPQIPSSFHSVGLRVKMGISKSKVSWILKSCKLLPVEDFNSTFFRLFEMVVSSSLSWRAIEFPSFMPGASKSQLKVTNLKLSDFVANTLSTHPRLVWDPLSIFYDDLSALDFIAFQLCCIIVGGCLILSLCTLIG</sequence>
<feature type="transmembrane region" description="Helical" evidence="2">
    <location>
        <begin position="360"/>
        <end position="382"/>
    </location>
</feature>
<feature type="compositionally biased region" description="Basic and acidic residues" evidence="1">
    <location>
        <begin position="98"/>
        <end position="107"/>
    </location>
</feature>
<evidence type="ECO:0000256" key="1">
    <source>
        <dbReference type="SAM" id="MobiDB-lite"/>
    </source>
</evidence>
<feature type="region of interest" description="Disordered" evidence="1">
    <location>
        <begin position="91"/>
        <end position="122"/>
    </location>
</feature>
<dbReference type="EMBL" id="CABITT030000001">
    <property type="protein sequence ID" value="VVA92850.1"/>
    <property type="molecule type" value="Genomic_DNA"/>
</dbReference>
<proteinExistence type="predicted"/>
<evidence type="ECO:0000313" key="3">
    <source>
        <dbReference type="EMBL" id="VVA92850.1"/>
    </source>
</evidence>
<evidence type="ECO:0000256" key="2">
    <source>
        <dbReference type="SAM" id="Phobius"/>
    </source>
</evidence>
<keyword evidence="2" id="KW-0812">Transmembrane</keyword>
<reference evidence="3" key="1">
    <citation type="submission" date="2019-07" db="EMBL/GenBank/DDBJ databases">
        <authorList>
            <person name="Dittberner H."/>
        </authorList>
    </citation>
    <scope>NUCLEOTIDE SEQUENCE [LARGE SCALE GENOMIC DNA]</scope>
</reference>
<evidence type="ECO:0000313" key="4">
    <source>
        <dbReference type="Proteomes" id="UP000489600"/>
    </source>
</evidence>
<protein>
    <submittedName>
        <fullName evidence="3">Uncharacterized protein</fullName>
    </submittedName>
</protein>
<keyword evidence="4" id="KW-1185">Reference proteome</keyword>
<dbReference type="OrthoDB" id="10656070at2759"/>
<keyword evidence="2" id="KW-0472">Membrane</keyword>
<dbReference type="Proteomes" id="UP000489600">
    <property type="component" value="Unassembled WGS sequence"/>
</dbReference>
<dbReference type="AlphaFoldDB" id="A0A565AUT4"/>
<gene>
    <name evidence="3" type="ORF">ANE_LOCUS3295</name>
</gene>
<keyword evidence="2" id="KW-1133">Transmembrane helix</keyword>